<dbReference type="AlphaFoldDB" id="A0A8K0D8L0"/>
<proteinExistence type="predicted"/>
<reference evidence="1" key="1">
    <citation type="submission" date="2019-08" db="EMBL/GenBank/DDBJ databases">
        <title>The genome of the North American firefly Photinus pyralis.</title>
        <authorList>
            <consortium name="Photinus pyralis genome working group"/>
            <person name="Fallon T.R."/>
            <person name="Sander Lower S.E."/>
            <person name="Weng J.-K."/>
        </authorList>
    </citation>
    <scope>NUCLEOTIDE SEQUENCE</scope>
    <source>
        <strain evidence="1">TRF0915ILg1</strain>
        <tissue evidence="1">Whole body</tissue>
    </source>
</reference>
<sequence length="55" mass="6504">SDYIPPRSSSYNCKIDDNQDSCNKYWINRGPWTLRRSVLTTLRAVTDQRWEGIVQ</sequence>
<name>A0A8K0D8L0_IGNLU</name>
<dbReference type="EMBL" id="VTPC01003377">
    <property type="protein sequence ID" value="KAF2898623.1"/>
    <property type="molecule type" value="Genomic_DNA"/>
</dbReference>
<evidence type="ECO:0000313" key="1">
    <source>
        <dbReference type="EMBL" id="KAF2898623.1"/>
    </source>
</evidence>
<feature type="non-terminal residue" evidence="1">
    <location>
        <position position="1"/>
    </location>
</feature>
<comment type="caution">
    <text evidence="1">The sequence shown here is derived from an EMBL/GenBank/DDBJ whole genome shotgun (WGS) entry which is preliminary data.</text>
</comment>
<accession>A0A8K0D8L0</accession>
<organism evidence="1 2">
    <name type="scientific">Ignelater luminosus</name>
    <name type="common">Cucubano</name>
    <name type="synonym">Pyrophorus luminosus</name>
    <dbReference type="NCBI Taxonomy" id="2038154"/>
    <lineage>
        <taxon>Eukaryota</taxon>
        <taxon>Metazoa</taxon>
        <taxon>Ecdysozoa</taxon>
        <taxon>Arthropoda</taxon>
        <taxon>Hexapoda</taxon>
        <taxon>Insecta</taxon>
        <taxon>Pterygota</taxon>
        <taxon>Neoptera</taxon>
        <taxon>Endopterygota</taxon>
        <taxon>Coleoptera</taxon>
        <taxon>Polyphaga</taxon>
        <taxon>Elateriformia</taxon>
        <taxon>Elateroidea</taxon>
        <taxon>Elateridae</taxon>
        <taxon>Agrypninae</taxon>
        <taxon>Pyrophorini</taxon>
        <taxon>Ignelater</taxon>
    </lineage>
</organism>
<gene>
    <name evidence="1" type="ORF">ILUMI_07549</name>
</gene>
<dbReference type="Proteomes" id="UP000801492">
    <property type="component" value="Unassembled WGS sequence"/>
</dbReference>
<protein>
    <submittedName>
        <fullName evidence="1">Uncharacterized protein</fullName>
    </submittedName>
</protein>
<evidence type="ECO:0000313" key="2">
    <source>
        <dbReference type="Proteomes" id="UP000801492"/>
    </source>
</evidence>
<keyword evidence="2" id="KW-1185">Reference proteome</keyword>